<dbReference type="Pfam" id="PF19700">
    <property type="entry name" value="DUF6198"/>
    <property type="match status" value="1"/>
</dbReference>
<keyword evidence="1" id="KW-0812">Transmembrane</keyword>
<evidence type="ECO:0000313" key="7">
    <source>
        <dbReference type="Proteomes" id="UP000441358"/>
    </source>
</evidence>
<feature type="transmembrane region" description="Helical" evidence="1">
    <location>
        <begin position="99"/>
        <end position="118"/>
    </location>
</feature>
<feature type="transmembrane region" description="Helical" evidence="1">
    <location>
        <begin position="21"/>
        <end position="42"/>
    </location>
</feature>
<accession>A0A174DQG5</accession>
<feature type="transmembrane region" description="Helical" evidence="1">
    <location>
        <begin position="71"/>
        <end position="87"/>
    </location>
</feature>
<evidence type="ECO:0000256" key="1">
    <source>
        <dbReference type="SAM" id="Phobius"/>
    </source>
</evidence>
<evidence type="ECO:0000313" key="3">
    <source>
        <dbReference type="EMBL" id="MRZ49906.1"/>
    </source>
</evidence>
<evidence type="ECO:0000313" key="2">
    <source>
        <dbReference type="EMBL" id="CUO27852.1"/>
    </source>
</evidence>
<dbReference type="PANTHER" id="PTHR40078:SF1">
    <property type="entry name" value="INTEGRAL MEMBRANE PROTEIN"/>
    <property type="match status" value="1"/>
</dbReference>
<comment type="caution">
    <text evidence="3">The sequence shown here is derived from an EMBL/GenBank/DDBJ whole genome shotgun (WGS) entry which is preliminary data.</text>
</comment>
<evidence type="ECO:0000313" key="5">
    <source>
        <dbReference type="Proteomes" id="UP000095455"/>
    </source>
</evidence>
<organism evidence="3 7">
    <name type="scientific">Parabacteroides distasonis</name>
    <dbReference type="NCBI Taxonomy" id="823"/>
    <lineage>
        <taxon>Bacteria</taxon>
        <taxon>Pseudomonadati</taxon>
        <taxon>Bacteroidota</taxon>
        <taxon>Bacteroidia</taxon>
        <taxon>Bacteroidales</taxon>
        <taxon>Tannerellaceae</taxon>
        <taxon>Parabacteroides</taxon>
    </lineage>
</organism>
<sequence>MQSNFIFFMKERIISFSWQHLLLIVSLFIMACGVALCVRSNFGSSVIATIPFVMTLAGEAGMAPQFTIGEYTYIMNILFIGLQVLILRRGFPRMQFFQFIIGFVFGFLLDVNMWLTSIIVCNTILWKVAVQLMGCVLLAVGISLEIRCGSVTMPGEGIVVAVGKATDIPFAKAKIMVDISLVVIAVAWGYFYFGTWQWQVVGAGTLISMIIVGIMVKLFDKHLEWFSRLLYYRPGFRRYIYGLARCICDKIR</sequence>
<dbReference type="EMBL" id="WKNE01000010">
    <property type="protein sequence ID" value="MRZ55863.1"/>
    <property type="molecule type" value="Genomic_DNA"/>
</dbReference>
<proteinExistence type="predicted"/>
<reference evidence="6 7" key="2">
    <citation type="journal article" date="2019" name="Nat. Med.">
        <title>A library of human gut bacterial isolates paired with longitudinal multiomics data enables mechanistic microbiome research.</title>
        <authorList>
            <person name="Poyet M."/>
            <person name="Groussin M."/>
            <person name="Gibbons S.M."/>
            <person name="Avila-Pacheco J."/>
            <person name="Jiang X."/>
            <person name="Kearney S.M."/>
            <person name="Perrotta A.R."/>
            <person name="Berdy B."/>
            <person name="Zhao S."/>
            <person name="Lieberman T.D."/>
            <person name="Swanson P.K."/>
            <person name="Smith M."/>
            <person name="Roesemann S."/>
            <person name="Alexander J.E."/>
            <person name="Rich S.A."/>
            <person name="Livny J."/>
            <person name="Vlamakis H."/>
            <person name="Clish C."/>
            <person name="Bullock K."/>
            <person name="Deik A."/>
            <person name="Scott J."/>
            <person name="Pierce K.A."/>
            <person name="Xavier R.J."/>
            <person name="Alm E.J."/>
        </authorList>
    </citation>
    <scope>NUCLEOTIDE SEQUENCE [LARGE SCALE GENOMIC DNA]</scope>
    <source>
        <strain evidence="4 6">BIOML-A2</strain>
        <strain evidence="3 7">BIOML-A32</strain>
    </source>
</reference>
<dbReference type="Proteomes" id="UP000095455">
    <property type="component" value="Unassembled WGS sequence"/>
</dbReference>
<keyword evidence="1" id="KW-0472">Membrane</keyword>
<keyword evidence="1" id="KW-1133">Transmembrane helix</keyword>
<dbReference type="AlphaFoldDB" id="A0A174DQG5"/>
<dbReference type="Proteomes" id="UP000441358">
    <property type="component" value="Unassembled WGS sequence"/>
</dbReference>
<dbReference type="PANTHER" id="PTHR40078">
    <property type="entry name" value="INTEGRAL MEMBRANE PROTEIN-RELATED"/>
    <property type="match status" value="1"/>
</dbReference>
<dbReference type="InterPro" id="IPR038750">
    <property type="entry name" value="YczE/YyaS-like"/>
</dbReference>
<gene>
    <name evidence="2" type="ORF">ERS852380_01931</name>
    <name evidence="3" type="ORF">GKD66_06610</name>
    <name evidence="4" type="ORF">GKD68_14120</name>
</gene>
<feature type="transmembrane region" description="Helical" evidence="1">
    <location>
        <begin position="199"/>
        <end position="219"/>
    </location>
</feature>
<dbReference type="Proteomes" id="UP000432516">
    <property type="component" value="Unassembled WGS sequence"/>
</dbReference>
<reference evidence="2 5" key="1">
    <citation type="submission" date="2015-09" db="EMBL/GenBank/DDBJ databases">
        <authorList>
            <consortium name="Pathogen Informatics"/>
        </authorList>
    </citation>
    <scope>NUCLEOTIDE SEQUENCE [LARGE SCALE GENOMIC DNA]</scope>
    <source>
        <strain evidence="2 5">2789STDY5608822</strain>
    </source>
</reference>
<dbReference type="RefSeq" id="WP_008779559.1">
    <property type="nucleotide sequence ID" value="NZ_JAQMPZ010000030.1"/>
</dbReference>
<feature type="transmembrane region" description="Helical" evidence="1">
    <location>
        <begin position="124"/>
        <end position="144"/>
    </location>
</feature>
<protein>
    <submittedName>
        <fullName evidence="2">Uncharacterized BCR, YitT family COG1284</fullName>
    </submittedName>
</protein>
<feature type="transmembrane region" description="Helical" evidence="1">
    <location>
        <begin position="175"/>
        <end position="193"/>
    </location>
</feature>
<dbReference type="EMBL" id="CYYK01000006">
    <property type="protein sequence ID" value="CUO27852.1"/>
    <property type="molecule type" value="Genomic_DNA"/>
</dbReference>
<evidence type="ECO:0000313" key="4">
    <source>
        <dbReference type="EMBL" id="MRZ55863.1"/>
    </source>
</evidence>
<dbReference type="EMBL" id="WKMC01000003">
    <property type="protein sequence ID" value="MRZ49906.1"/>
    <property type="molecule type" value="Genomic_DNA"/>
</dbReference>
<name>A0A174DQG5_PARDI</name>
<evidence type="ECO:0000313" key="6">
    <source>
        <dbReference type="Proteomes" id="UP000432516"/>
    </source>
</evidence>